<dbReference type="AlphaFoldDB" id="A0A2J6RE91"/>
<evidence type="ECO:0000313" key="4">
    <source>
        <dbReference type="Proteomes" id="UP000235786"/>
    </source>
</evidence>
<dbReference type="GO" id="GO:0005802">
    <property type="term" value="C:trans-Golgi network"/>
    <property type="evidence" value="ECO:0007669"/>
    <property type="project" value="TreeGrafter"/>
</dbReference>
<proteinExistence type="inferred from homology"/>
<evidence type="ECO:0000256" key="2">
    <source>
        <dbReference type="SAM" id="MobiDB-lite"/>
    </source>
</evidence>
<evidence type="ECO:0000256" key="1">
    <source>
        <dbReference type="ARBA" id="ARBA00024339"/>
    </source>
</evidence>
<reference evidence="3 4" key="1">
    <citation type="submission" date="2016-04" db="EMBL/GenBank/DDBJ databases">
        <title>A degradative enzymes factory behind the ericoid mycorrhizal symbiosis.</title>
        <authorList>
            <consortium name="DOE Joint Genome Institute"/>
            <person name="Martino E."/>
            <person name="Morin E."/>
            <person name="Grelet G."/>
            <person name="Kuo A."/>
            <person name="Kohler A."/>
            <person name="Daghino S."/>
            <person name="Barry K."/>
            <person name="Choi C."/>
            <person name="Cichocki N."/>
            <person name="Clum A."/>
            <person name="Copeland A."/>
            <person name="Hainaut M."/>
            <person name="Haridas S."/>
            <person name="Labutti K."/>
            <person name="Lindquist E."/>
            <person name="Lipzen A."/>
            <person name="Khouja H.-R."/>
            <person name="Murat C."/>
            <person name="Ohm R."/>
            <person name="Olson A."/>
            <person name="Spatafora J."/>
            <person name="Veneault-Fourrey C."/>
            <person name="Henrissat B."/>
            <person name="Grigoriev I."/>
            <person name="Martin F."/>
            <person name="Perotto S."/>
        </authorList>
    </citation>
    <scope>NUCLEOTIDE SEQUENCE [LARGE SCALE GENOMIC DNA]</scope>
    <source>
        <strain evidence="3 4">F</strain>
    </source>
</reference>
<evidence type="ECO:0000313" key="3">
    <source>
        <dbReference type="EMBL" id="PMD36827.1"/>
    </source>
</evidence>
<dbReference type="PANTHER" id="PTHR13465">
    <property type="entry name" value="UPF0183 PROTEIN"/>
    <property type="match status" value="1"/>
</dbReference>
<keyword evidence="4" id="KW-1185">Reference proteome</keyword>
<dbReference type="Proteomes" id="UP000235786">
    <property type="component" value="Unassembled WGS sequence"/>
</dbReference>
<sequence>MEPILAACRFSLAQVYGTLTRLGAGPQRFPKLGLTYGSTSPVKEPIVLYLPANGIRLRFDGPEQRLRLIEIVLRPATAVQTAASSLESGPAFRHIYNRLLGPTFLGEYIEPEVGDERGMGLYALSYPGIAFSFSLHKSAYHPAASMAIFRGESWPDARERLYSQTLDPCESFTTLMKIKEPVADEVLLVRIHGEERLELNDQRMSIHKARPASRNYSRPDPSEMRLQDDSTNTDQSSAHTATDDLGDEDNEGKVIGSVSGECFYNYFYYEAGILLLDTLNRLVATKLILHGNVPGLYPFNRHRRCRWEIRLHEEWKSIYKNAEEAKARQRGMVLNRDWGYSAGSSCELLGGWEESVGGKRTDPTGTEDVRGLGNITLFGFPGLVFEVLKNGIVSGLTVF</sequence>
<feature type="compositionally biased region" description="Polar residues" evidence="2">
    <location>
        <begin position="229"/>
        <end position="240"/>
    </location>
</feature>
<gene>
    <name evidence="3" type="ORF">L207DRAFT_546165</name>
</gene>
<feature type="region of interest" description="Disordered" evidence="2">
    <location>
        <begin position="202"/>
        <end position="250"/>
    </location>
</feature>
<dbReference type="InterPro" id="IPR005373">
    <property type="entry name" value="PHAF1"/>
</dbReference>
<name>A0A2J6RE91_HYAVF</name>
<comment type="similarity">
    <text evidence="1">Belongs to the PHAF1 family.</text>
</comment>
<accession>A0A2J6RE91</accession>
<dbReference type="Pfam" id="PF03676">
    <property type="entry name" value="PHAF1"/>
    <property type="match status" value="2"/>
</dbReference>
<dbReference type="EMBL" id="KZ613950">
    <property type="protein sequence ID" value="PMD36827.1"/>
    <property type="molecule type" value="Genomic_DNA"/>
</dbReference>
<protein>
    <submittedName>
        <fullName evidence="3">Uncharacterized protein</fullName>
    </submittedName>
</protein>
<dbReference type="PANTHER" id="PTHR13465:SF2">
    <property type="entry name" value="PHAGOSOME ASSEMBLY FACTOR 1"/>
    <property type="match status" value="1"/>
</dbReference>
<organism evidence="3 4">
    <name type="scientific">Hyaloscypha variabilis (strain UAMH 11265 / GT02V1 / F)</name>
    <name type="common">Meliniomyces variabilis</name>
    <dbReference type="NCBI Taxonomy" id="1149755"/>
    <lineage>
        <taxon>Eukaryota</taxon>
        <taxon>Fungi</taxon>
        <taxon>Dikarya</taxon>
        <taxon>Ascomycota</taxon>
        <taxon>Pezizomycotina</taxon>
        <taxon>Leotiomycetes</taxon>
        <taxon>Helotiales</taxon>
        <taxon>Hyaloscyphaceae</taxon>
        <taxon>Hyaloscypha</taxon>
        <taxon>Hyaloscypha variabilis</taxon>
    </lineage>
</organism>
<dbReference type="InterPro" id="IPR039156">
    <property type="entry name" value="PHAF1/BROMI"/>
</dbReference>
<dbReference type="GO" id="GO:0043001">
    <property type="term" value="P:Golgi to plasma membrane protein transport"/>
    <property type="evidence" value="ECO:0007669"/>
    <property type="project" value="TreeGrafter"/>
</dbReference>
<dbReference type="OrthoDB" id="411211at2759"/>